<feature type="domain" description="Galectin" evidence="2">
    <location>
        <begin position="861"/>
        <end position="995"/>
    </location>
</feature>
<dbReference type="PROSITE" id="PS51304">
    <property type="entry name" value="GALECTIN"/>
    <property type="match status" value="6"/>
</dbReference>
<dbReference type="GO" id="GO:0030246">
    <property type="term" value="F:carbohydrate binding"/>
    <property type="evidence" value="ECO:0007669"/>
    <property type="project" value="UniProtKB-KW"/>
</dbReference>
<evidence type="ECO:0000313" key="4">
    <source>
        <dbReference type="WBParaSite" id="MhA1_Contig1433.frz3.gene3"/>
    </source>
</evidence>
<dbReference type="SUPFAM" id="SSF49899">
    <property type="entry name" value="Concanavalin A-like lectins/glucanases"/>
    <property type="match status" value="6"/>
</dbReference>
<accession>A0A1I8B6N7</accession>
<feature type="domain" description="Galectin" evidence="2">
    <location>
        <begin position="16"/>
        <end position="147"/>
    </location>
</feature>
<feature type="domain" description="Galectin" evidence="2">
    <location>
        <begin position="354"/>
        <end position="486"/>
    </location>
</feature>
<dbReference type="InterPro" id="IPR044156">
    <property type="entry name" value="Galectin-like"/>
</dbReference>
<dbReference type="Gene3D" id="2.60.120.200">
    <property type="match status" value="6"/>
</dbReference>
<proteinExistence type="predicted"/>
<name>A0A1I8B6N7_MELHA</name>
<feature type="domain" description="Galectin" evidence="2">
    <location>
        <begin position="184"/>
        <end position="316"/>
    </location>
</feature>
<keyword evidence="3" id="KW-1185">Reference proteome</keyword>
<organism evidence="3 4">
    <name type="scientific">Meloidogyne hapla</name>
    <name type="common">Root-knot nematode worm</name>
    <dbReference type="NCBI Taxonomy" id="6305"/>
    <lineage>
        <taxon>Eukaryota</taxon>
        <taxon>Metazoa</taxon>
        <taxon>Ecdysozoa</taxon>
        <taxon>Nematoda</taxon>
        <taxon>Chromadorea</taxon>
        <taxon>Rhabditida</taxon>
        <taxon>Tylenchina</taxon>
        <taxon>Tylenchomorpha</taxon>
        <taxon>Tylenchoidea</taxon>
        <taxon>Meloidogynidae</taxon>
        <taxon>Meloidogyninae</taxon>
        <taxon>Meloidogyne</taxon>
    </lineage>
</organism>
<dbReference type="OMA" id="SYAIRIN"/>
<dbReference type="SMART" id="SM00276">
    <property type="entry name" value="GLECT"/>
    <property type="match status" value="6"/>
</dbReference>
<dbReference type="InterPro" id="IPR001079">
    <property type="entry name" value="Galectin_CRD"/>
</dbReference>
<sequence>MTKQLIKGVPSSINLVKLGFGLGFTPGKTISIVGSLKLGPSCIKLAEEGIAAVTADVPLHFSPRSFFRFVIRNSWSKKGGWTSEDRGGGFPFAVGRQFVLDFIAAPNNAIIINVDNKYFTTFSRWDLSKVSQIDFSGEIRIFSVKLCSNKIETTTTELPTTLPTPICPNPIYINNVSIGNIDLVKHGYGTGFLPGKSIIIVGNLLKGGSCIKLAEPGVITVTADVPFHMSANTDGKYVICNSWMKKKGGWTPEDRSGGYPFTLGKQFLLEYIAEENNTIRINVDNKFFRTFSREDLSKITQLDFSYAIRINSVALCNSEIATTTEEIPTTITPAPNCPNQVEITNVSIGNIDLVKHGYGTGFLPGKSIIIVGNLLKGGSCIKLAEPGVITVTADVPFHMSANTDGKYVICNSWMKKKGGWTPEDRSGGYPFTLGKQFLLEYIAEENNTIRINVDNKFFRTFSREDLSKITQLDFSYAIRINSVKLCRLEIETTTPEIPTTLPTPICPNPIYINNVSIGNIDLVKHGYGTGFLPGKSIIIVGNLLKGGSCIKLAEPGVITVTADVPFHMSANTDGKYVICNSWMKKKGGWTPEDRNGGYPFTLGKQFTLEYIAEENNTIRINVDNKFFRTFSREDLSKITQLDFSYAIRINSVALCNSEIATTTEEIPTTITPAPNCPNQVEITNVSIGNIDLVKHGYGTGFLPGKSIIIVGNLLKGGSCIKLAEPGVITVTADVPFHMSANTDGKYVICNSWMKKKGGWTPEDRSGGYPFTLGKQFLLEYIAEENNTIRINVDNKFFRTFSREDLSKITQLDFSYAIRINSVKLCKNDEEITTTTTEITPTPPPTSSCPYFTLRTDVAIPITLNLGNGFKTKKHITIIGTPTDQFSDFVVGLEEPGVSLETANRPFSFNPHLNDKTVVVNTWVVGLGWETEESYGHSPFKVGEPFVLEIIAGTDNNIIVQVNYQPYLIFLRKDLSKLSQLTIDRAIKVCSIIFCN</sequence>
<dbReference type="Pfam" id="PF00337">
    <property type="entry name" value="Gal-bind_lectin"/>
    <property type="match status" value="6"/>
</dbReference>
<evidence type="ECO:0000259" key="2">
    <source>
        <dbReference type="PROSITE" id="PS51304"/>
    </source>
</evidence>
<dbReference type="AlphaFoldDB" id="A0A1I8B6N7"/>
<dbReference type="InterPro" id="IPR013320">
    <property type="entry name" value="ConA-like_dom_sf"/>
</dbReference>
<dbReference type="PANTHER" id="PTHR11346">
    <property type="entry name" value="GALECTIN"/>
    <property type="match status" value="1"/>
</dbReference>
<protein>
    <submittedName>
        <fullName evidence="4">Galectin</fullName>
    </submittedName>
</protein>
<dbReference type="SMART" id="SM00908">
    <property type="entry name" value="Gal-bind_lectin"/>
    <property type="match status" value="6"/>
</dbReference>
<dbReference type="PANTHER" id="PTHR11346:SF147">
    <property type="entry name" value="GALECTIN"/>
    <property type="match status" value="1"/>
</dbReference>
<dbReference type="CDD" id="cd00070">
    <property type="entry name" value="GLECT"/>
    <property type="match status" value="1"/>
</dbReference>
<feature type="domain" description="Galectin" evidence="2">
    <location>
        <begin position="523"/>
        <end position="655"/>
    </location>
</feature>
<dbReference type="Proteomes" id="UP000095281">
    <property type="component" value="Unplaced"/>
</dbReference>
<dbReference type="WBParaSite" id="MhA1_Contig1433.frz3.gene3">
    <property type="protein sequence ID" value="MhA1_Contig1433.frz3.gene3"/>
    <property type="gene ID" value="MhA1_Contig1433.frz3.gene3"/>
</dbReference>
<feature type="domain" description="Galectin" evidence="2">
    <location>
        <begin position="693"/>
        <end position="825"/>
    </location>
</feature>
<keyword evidence="1" id="KW-0430">Lectin</keyword>
<evidence type="ECO:0000313" key="3">
    <source>
        <dbReference type="Proteomes" id="UP000095281"/>
    </source>
</evidence>
<reference evidence="4" key="1">
    <citation type="submission" date="2016-11" db="UniProtKB">
        <authorList>
            <consortium name="WormBaseParasite"/>
        </authorList>
    </citation>
    <scope>IDENTIFICATION</scope>
</reference>
<evidence type="ECO:0000256" key="1">
    <source>
        <dbReference type="ARBA" id="ARBA00022734"/>
    </source>
</evidence>